<feature type="chain" id="PRO_5040893225" evidence="2">
    <location>
        <begin position="26"/>
        <end position="161"/>
    </location>
</feature>
<dbReference type="RefSeq" id="WP_155479747.1">
    <property type="nucleotide sequence ID" value="NZ_WNKV01000008.1"/>
</dbReference>
<gene>
    <name evidence="3" type="ORF">GJ689_11915</name>
</gene>
<dbReference type="Proteomes" id="UP000438991">
    <property type="component" value="Unassembled WGS sequence"/>
</dbReference>
<dbReference type="EMBL" id="WNKV01000008">
    <property type="protein sequence ID" value="MTW16910.1"/>
    <property type="molecule type" value="Genomic_DNA"/>
</dbReference>
<evidence type="ECO:0000313" key="4">
    <source>
        <dbReference type="Proteomes" id="UP000438991"/>
    </source>
</evidence>
<feature type="region of interest" description="Disordered" evidence="1">
    <location>
        <begin position="36"/>
        <end position="125"/>
    </location>
</feature>
<organism evidence="3 4">
    <name type="scientific">Rhodoplanes serenus</name>
    <dbReference type="NCBI Taxonomy" id="200615"/>
    <lineage>
        <taxon>Bacteria</taxon>
        <taxon>Pseudomonadati</taxon>
        <taxon>Pseudomonadota</taxon>
        <taxon>Alphaproteobacteria</taxon>
        <taxon>Hyphomicrobiales</taxon>
        <taxon>Nitrobacteraceae</taxon>
        <taxon>Rhodoplanes</taxon>
    </lineage>
</organism>
<reference evidence="3 4" key="1">
    <citation type="submission" date="2019-11" db="EMBL/GenBank/DDBJ databases">
        <title>Whole-genome sequence of Rhodoplanes serenus DSM 18633, type strain.</title>
        <authorList>
            <person name="Kyndt J.A."/>
            <person name="Meyer T.E."/>
        </authorList>
    </citation>
    <scope>NUCLEOTIDE SEQUENCE [LARGE SCALE GENOMIC DNA]</scope>
    <source>
        <strain evidence="3 4">DSM 18633</strain>
    </source>
</reference>
<evidence type="ECO:0000313" key="3">
    <source>
        <dbReference type="EMBL" id="MTW16910.1"/>
    </source>
</evidence>
<name>A0A9X5AT63_9BRAD</name>
<dbReference type="AlphaFoldDB" id="A0A9X5AT63"/>
<feature type="signal peptide" evidence="2">
    <location>
        <begin position="1"/>
        <end position="25"/>
    </location>
</feature>
<feature type="compositionally biased region" description="Low complexity" evidence="1">
    <location>
        <begin position="102"/>
        <end position="118"/>
    </location>
</feature>
<proteinExistence type="predicted"/>
<accession>A0A9X5AT63</accession>
<evidence type="ECO:0000256" key="2">
    <source>
        <dbReference type="SAM" id="SignalP"/>
    </source>
</evidence>
<evidence type="ECO:0000256" key="1">
    <source>
        <dbReference type="SAM" id="MobiDB-lite"/>
    </source>
</evidence>
<protein>
    <submittedName>
        <fullName evidence="3">Uncharacterized protein</fullName>
    </submittedName>
</protein>
<comment type="caution">
    <text evidence="3">The sequence shown here is derived from an EMBL/GenBank/DDBJ whole genome shotgun (WGS) entry which is preliminary data.</text>
</comment>
<sequence length="161" mass="16511">MSKQFRVFTSLAIGLLAVGMLTAGAAGPAEALPGDGLPAAVSRPDGLAQAPAAGPTETPSVPAERPATAGEPPRSGGAAVPIPATRPEAARPDAARTQATAPHRPVVSTPRRVVRTSPAVHRHRVVRPASPRLVAAPPPDGYRLAARLDRVWLPLFLGIGF</sequence>
<keyword evidence="2" id="KW-0732">Signal</keyword>